<proteinExistence type="predicted"/>
<dbReference type="EMBL" id="KV453916">
    <property type="protein sequence ID" value="ODV76970.1"/>
    <property type="molecule type" value="Genomic_DNA"/>
</dbReference>
<sequence>MESHPCIPGQIFGTSLASQSHQHAGLKRARTKMATKIPNLVTTLKSKWLSIFPYYCSYFIFKVEVLRTYH</sequence>
<accession>A0A1E4SBQ9</accession>
<organism evidence="1 2">
    <name type="scientific">Suhomyces tanzawaensis NRRL Y-17324</name>
    <dbReference type="NCBI Taxonomy" id="984487"/>
    <lineage>
        <taxon>Eukaryota</taxon>
        <taxon>Fungi</taxon>
        <taxon>Dikarya</taxon>
        <taxon>Ascomycota</taxon>
        <taxon>Saccharomycotina</taxon>
        <taxon>Pichiomycetes</taxon>
        <taxon>Debaryomycetaceae</taxon>
        <taxon>Suhomyces</taxon>
    </lineage>
</organism>
<dbReference type="AlphaFoldDB" id="A0A1E4SBQ9"/>
<evidence type="ECO:0000313" key="2">
    <source>
        <dbReference type="Proteomes" id="UP000094285"/>
    </source>
</evidence>
<name>A0A1E4SBQ9_9ASCO</name>
<gene>
    <name evidence="1" type="ORF">CANTADRAFT_27401</name>
</gene>
<dbReference type="Proteomes" id="UP000094285">
    <property type="component" value="Unassembled WGS sequence"/>
</dbReference>
<reference evidence="2" key="1">
    <citation type="submission" date="2016-05" db="EMBL/GenBank/DDBJ databases">
        <title>Comparative genomics of biotechnologically important yeasts.</title>
        <authorList>
            <consortium name="DOE Joint Genome Institute"/>
            <person name="Riley R."/>
            <person name="Haridas S."/>
            <person name="Wolfe K.H."/>
            <person name="Lopes M.R."/>
            <person name="Hittinger C.T."/>
            <person name="Goker M."/>
            <person name="Salamov A."/>
            <person name="Wisecaver J."/>
            <person name="Long T.M."/>
            <person name="Aerts A.L."/>
            <person name="Barry K."/>
            <person name="Choi C."/>
            <person name="Clum A."/>
            <person name="Coughlan A.Y."/>
            <person name="Deshpande S."/>
            <person name="Douglass A.P."/>
            <person name="Hanson S.J."/>
            <person name="Klenk H.-P."/>
            <person name="Labutti K."/>
            <person name="Lapidus A."/>
            <person name="Lindquist E."/>
            <person name="Lipzen A."/>
            <person name="Meier-Kolthoff J.P."/>
            <person name="Ohm R.A."/>
            <person name="Otillar R.P."/>
            <person name="Pangilinan J."/>
            <person name="Peng Y."/>
            <person name="Rokas A."/>
            <person name="Rosa C.A."/>
            <person name="Scheuner C."/>
            <person name="Sibirny A.A."/>
            <person name="Slot J.C."/>
            <person name="Stielow J.B."/>
            <person name="Sun H."/>
            <person name="Kurtzman C.P."/>
            <person name="Blackwell M."/>
            <person name="Grigoriev I.V."/>
            <person name="Jeffries T.W."/>
        </authorList>
    </citation>
    <scope>NUCLEOTIDE SEQUENCE [LARGE SCALE GENOMIC DNA]</scope>
    <source>
        <strain evidence="2">NRRL Y-17324</strain>
    </source>
</reference>
<protein>
    <submittedName>
        <fullName evidence="1">Uncharacterized protein</fullName>
    </submittedName>
</protein>
<keyword evidence="2" id="KW-1185">Reference proteome</keyword>
<evidence type="ECO:0000313" key="1">
    <source>
        <dbReference type="EMBL" id="ODV76970.1"/>
    </source>
</evidence>
<dbReference type="GeneID" id="30982233"/>
<dbReference type="RefSeq" id="XP_020062092.1">
    <property type="nucleotide sequence ID" value="XM_020208096.1"/>
</dbReference>